<proteinExistence type="predicted"/>
<name>A0A2T1LZZ1_9CHRO</name>
<evidence type="ECO:0000313" key="2">
    <source>
        <dbReference type="Proteomes" id="UP000239001"/>
    </source>
</evidence>
<organism evidence="1 2">
    <name type="scientific">Aphanothece hegewaldii CCALA 016</name>
    <dbReference type="NCBI Taxonomy" id="2107694"/>
    <lineage>
        <taxon>Bacteria</taxon>
        <taxon>Bacillati</taxon>
        <taxon>Cyanobacteriota</taxon>
        <taxon>Cyanophyceae</taxon>
        <taxon>Oscillatoriophycideae</taxon>
        <taxon>Chroococcales</taxon>
        <taxon>Aphanothecaceae</taxon>
        <taxon>Aphanothece</taxon>
    </lineage>
</organism>
<comment type="caution">
    <text evidence="1">The sequence shown here is derived from an EMBL/GenBank/DDBJ whole genome shotgun (WGS) entry which is preliminary data.</text>
</comment>
<keyword evidence="2" id="KW-1185">Reference proteome</keyword>
<reference evidence="1 2" key="1">
    <citation type="submission" date="2018-03" db="EMBL/GenBank/DDBJ databases">
        <title>The ancient ancestry and fast evolution of plastids.</title>
        <authorList>
            <person name="Moore K.R."/>
            <person name="Magnabosco C."/>
            <person name="Momper L."/>
            <person name="Gold D.A."/>
            <person name="Bosak T."/>
            <person name="Fournier G.P."/>
        </authorList>
    </citation>
    <scope>NUCLEOTIDE SEQUENCE [LARGE SCALE GENOMIC DNA]</scope>
    <source>
        <strain evidence="1 2">CCALA 016</strain>
    </source>
</reference>
<gene>
    <name evidence="1" type="primary">cas8a1</name>
    <name evidence="1" type="ORF">C7H19_08450</name>
</gene>
<dbReference type="EMBL" id="PXOH01000006">
    <property type="protein sequence ID" value="PSF37991.1"/>
    <property type="molecule type" value="Genomic_DNA"/>
</dbReference>
<sequence>MSETSELQEKYITFVESFQYAMSVYFAKIYAKAGEGTDPPIYKKVDKLRAELNCCYDELSFQHFIADFLARGGINKFLYKNHEMCFSIIEEISWEKLRIWSLLAIASYQPKKRLTDTNDELISENQEVEGVDDESK</sequence>
<dbReference type="Proteomes" id="UP000239001">
    <property type="component" value="Unassembled WGS sequence"/>
</dbReference>
<evidence type="ECO:0000313" key="1">
    <source>
        <dbReference type="EMBL" id="PSF37991.1"/>
    </source>
</evidence>
<dbReference type="NCBIfam" id="TIGR03486">
    <property type="entry name" value="cas_csx13_C"/>
    <property type="match status" value="1"/>
</dbReference>
<protein>
    <submittedName>
        <fullName evidence="1">CRISPR-associated protein Cas8a1/Csx13</fullName>
    </submittedName>
</protein>
<reference evidence="1 2" key="2">
    <citation type="submission" date="2018-03" db="EMBL/GenBank/DDBJ databases">
        <authorList>
            <person name="Keele B.F."/>
        </authorList>
    </citation>
    <scope>NUCLEOTIDE SEQUENCE [LARGE SCALE GENOMIC DNA]</scope>
    <source>
        <strain evidence="1 2">CCALA 016</strain>
    </source>
</reference>
<dbReference type="InterPro" id="IPR027811">
    <property type="entry name" value="CRISPR-assoc_Csx13_C"/>
</dbReference>
<accession>A0A2T1LZZ1</accession>
<dbReference type="AlphaFoldDB" id="A0A2T1LZZ1"/>